<name>A0A448Z5E0_9STRA</name>
<protein>
    <submittedName>
        <fullName evidence="2">Uncharacterized protein</fullName>
    </submittedName>
</protein>
<dbReference type="AlphaFoldDB" id="A0A448Z5E0"/>
<evidence type="ECO:0000313" key="3">
    <source>
        <dbReference type="Proteomes" id="UP000291116"/>
    </source>
</evidence>
<reference evidence="2 3" key="1">
    <citation type="submission" date="2019-01" db="EMBL/GenBank/DDBJ databases">
        <authorList>
            <person name="Ferrante I. M."/>
        </authorList>
    </citation>
    <scope>NUCLEOTIDE SEQUENCE [LARGE SCALE GENOMIC DNA]</scope>
    <source>
        <strain evidence="2 3">B856</strain>
    </source>
</reference>
<keyword evidence="3" id="KW-1185">Reference proteome</keyword>
<keyword evidence="1" id="KW-1133">Transmembrane helix</keyword>
<gene>
    <name evidence="2" type="ORF">PSNMU_V1.4_AUG-EV-PASAV3_0040940</name>
</gene>
<accession>A0A448Z5E0</accession>
<keyword evidence="1" id="KW-0472">Membrane</keyword>
<keyword evidence="1" id="KW-0812">Transmembrane</keyword>
<evidence type="ECO:0000256" key="1">
    <source>
        <dbReference type="SAM" id="Phobius"/>
    </source>
</evidence>
<evidence type="ECO:0000313" key="2">
    <source>
        <dbReference type="EMBL" id="VEU37296.1"/>
    </source>
</evidence>
<dbReference type="Proteomes" id="UP000291116">
    <property type="component" value="Unassembled WGS sequence"/>
</dbReference>
<proteinExistence type="predicted"/>
<sequence>MKIHSQAAFVGNLGDRQHGTKRQRQRLPPFSSRTMGAQTDLFLSPAGDYSISTTPTTVPIANFDTSSDFEPIVFEPILNVPALVTFVSIMAVFSALILRTNQVEDAVQERKRRQEEVRDLKAREVGEGTVAPEQIEQTLRLYEDAVRKEERLRNILPGVRIVPPSSSDRREEEAQAIAKQYLGEDFNIGVPKRYNEKIEDTEGGGGLPGAAIGVLAVVALSQVGLLAFFNFGADPMSGNGALM</sequence>
<feature type="transmembrane region" description="Helical" evidence="1">
    <location>
        <begin position="207"/>
        <end position="229"/>
    </location>
</feature>
<dbReference type="EMBL" id="CAACVS010000120">
    <property type="protein sequence ID" value="VEU37296.1"/>
    <property type="molecule type" value="Genomic_DNA"/>
</dbReference>
<feature type="transmembrane region" description="Helical" evidence="1">
    <location>
        <begin position="77"/>
        <end position="98"/>
    </location>
</feature>
<organism evidence="2 3">
    <name type="scientific">Pseudo-nitzschia multistriata</name>
    <dbReference type="NCBI Taxonomy" id="183589"/>
    <lineage>
        <taxon>Eukaryota</taxon>
        <taxon>Sar</taxon>
        <taxon>Stramenopiles</taxon>
        <taxon>Ochrophyta</taxon>
        <taxon>Bacillariophyta</taxon>
        <taxon>Bacillariophyceae</taxon>
        <taxon>Bacillariophycidae</taxon>
        <taxon>Bacillariales</taxon>
        <taxon>Bacillariaceae</taxon>
        <taxon>Pseudo-nitzschia</taxon>
    </lineage>
</organism>
<dbReference type="OrthoDB" id="48328at2759"/>